<gene>
    <name evidence="14" type="ORF">DESUT3_04170</name>
</gene>
<keyword evidence="7" id="KW-0418">Kinase</keyword>
<reference evidence="14 15" key="1">
    <citation type="journal article" date="2016" name="C (Basel)">
        <title>Selective Growth of and Electricity Production by Marine Exoelectrogenic Bacteria in Self-Aggregated Hydrogel of Microbially Reduced Graphene Oxide.</title>
        <authorList>
            <person name="Yoshida N."/>
            <person name="Goto Y."/>
            <person name="Miyata Y."/>
        </authorList>
    </citation>
    <scope>NUCLEOTIDE SEQUENCE [LARGE SCALE GENOMIC DNA]</scope>
    <source>
        <strain evidence="14 15">NIT-T3</strain>
    </source>
</reference>
<protein>
    <recommendedName>
        <fullName evidence="4">2-amino-4-hydroxy-6-hydroxymethyldihydropteridine pyrophosphokinase</fullName>
        <ecNumber evidence="3">2.7.6.3</ecNumber>
    </recommendedName>
    <alternativeName>
        <fullName evidence="11">6-hydroxymethyl-7,8-dihydropterin pyrophosphokinase</fullName>
    </alternativeName>
    <alternativeName>
        <fullName evidence="12">7,8-dihydro-6-hydroxymethylpterin-pyrophosphokinase</fullName>
    </alternativeName>
</protein>
<dbReference type="EMBL" id="AP024355">
    <property type="protein sequence ID" value="BCR03348.1"/>
    <property type="molecule type" value="Genomic_DNA"/>
</dbReference>
<evidence type="ECO:0000256" key="5">
    <source>
        <dbReference type="ARBA" id="ARBA00022679"/>
    </source>
</evidence>
<keyword evidence="6" id="KW-0547">Nucleotide-binding</keyword>
<keyword evidence="9" id="KW-0289">Folate biosynthesis</keyword>
<organism evidence="14 15">
    <name type="scientific">Desulfuromonas versatilis</name>
    <dbReference type="NCBI Taxonomy" id="2802975"/>
    <lineage>
        <taxon>Bacteria</taxon>
        <taxon>Pseudomonadati</taxon>
        <taxon>Thermodesulfobacteriota</taxon>
        <taxon>Desulfuromonadia</taxon>
        <taxon>Desulfuromonadales</taxon>
        <taxon>Desulfuromonadaceae</taxon>
        <taxon>Desulfuromonas</taxon>
    </lineage>
</organism>
<evidence type="ECO:0000256" key="4">
    <source>
        <dbReference type="ARBA" id="ARBA00016218"/>
    </source>
</evidence>
<dbReference type="InterPro" id="IPR000550">
    <property type="entry name" value="Hppk"/>
</dbReference>
<dbReference type="PANTHER" id="PTHR43071">
    <property type="entry name" value="2-AMINO-4-HYDROXY-6-HYDROXYMETHYLDIHYDROPTERIDINE PYROPHOSPHOKINASE"/>
    <property type="match status" value="1"/>
</dbReference>
<comment type="pathway">
    <text evidence="1">Cofactor biosynthesis; tetrahydrofolate biosynthesis; 2-amino-4-hydroxy-6-hydroxymethyl-7,8-dihydropteridine diphosphate from 7,8-dihydroneopterin triphosphate: step 4/4.</text>
</comment>
<dbReference type="Proteomes" id="UP001319827">
    <property type="component" value="Chromosome"/>
</dbReference>
<accession>A0ABN6DT56</accession>
<sequence>MTEAYLALGSNLGERLEMLRGARGALQGSEQVDVAACSAVFETEPVGGPAGQSAYLNAVLRVRSGLSPEALLALCLEIETRFGRQRAERWGERTLDIDLLLFGAELRDGPFLILPHPRLHQRRFVLEPLAELAPELRHPRLGRKVRELLAALPPGQAVRRLYPTW</sequence>
<dbReference type="NCBIfam" id="TIGR01498">
    <property type="entry name" value="folK"/>
    <property type="match status" value="1"/>
</dbReference>
<evidence type="ECO:0000256" key="6">
    <source>
        <dbReference type="ARBA" id="ARBA00022741"/>
    </source>
</evidence>
<dbReference type="SUPFAM" id="SSF55083">
    <property type="entry name" value="6-hydroxymethyl-7,8-dihydropterin pyrophosphokinase, HPPK"/>
    <property type="match status" value="1"/>
</dbReference>
<dbReference type="CDD" id="cd00483">
    <property type="entry name" value="HPPK"/>
    <property type="match status" value="1"/>
</dbReference>
<keyword evidence="5" id="KW-0808">Transferase</keyword>
<dbReference type="PROSITE" id="PS00794">
    <property type="entry name" value="HPPK"/>
    <property type="match status" value="1"/>
</dbReference>
<name>A0ABN6DT56_9BACT</name>
<evidence type="ECO:0000256" key="11">
    <source>
        <dbReference type="ARBA" id="ARBA00029766"/>
    </source>
</evidence>
<evidence type="ECO:0000259" key="13">
    <source>
        <dbReference type="PROSITE" id="PS00794"/>
    </source>
</evidence>
<evidence type="ECO:0000313" key="14">
    <source>
        <dbReference type="EMBL" id="BCR03348.1"/>
    </source>
</evidence>
<reference evidence="14 15" key="2">
    <citation type="journal article" date="2021" name="Int. J. Syst. Evol. Microbiol.">
        <title>Isolation and Polyphasic Characterization of Desulfuromonas versatilis sp. Nov., an Electrogenic Bacteria Capable of Versatile Metabolism Isolated from a Graphene Oxide-Reducing Enrichment Culture.</title>
        <authorList>
            <person name="Xie L."/>
            <person name="Yoshida N."/>
            <person name="Ishii S."/>
            <person name="Meng L."/>
        </authorList>
    </citation>
    <scope>NUCLEOTIDE SEQUENCE [LARGE SCALE GENOMIC DNA]</scope>
    <source>
        <strain evidence="14 15">NIT-T3</strain>
    </source>
</reference>
<dbReference type="Gene3D" id="3.30.70.560">
    <property type="entry name" value="7,8-Dihydro-6-hydroxymethylpterin-pyrophosphokinase HPPK"/>
    <property type="match status" value="1"/>
</dbReference>
<evidence type="ECO:0000256" key="3">
    <source>
        <dbReference type="ARBA" id="ARBA00013253"/>
    </source>
</evidence>
<evidence type="ECO:0000256" key="8">
    <source>
        <dbReference type="ARBA" id="ARBA00022840"/>
    </source>
</evidence>
<dbReference type="EC" id="2.7.6.3" evidence="3"/>
<proteinExistence type="inferred from homology"/>
<evidence type="ECO:0000256" key="7">
    <source>
        <dbReference type="ARBA" id="ARBA00022777"/>
    </source>
</evidence>
<keyword evidence="8" id="KW-0067">ATP-binding</keyword>
<evidence type="ECO:0000256" key="9">
    <source>
        <dbReference type="ARBA" id="ARBA00022909"/>
    </source>
</evidence>
<dbReference type="InterPro" id="IPR035907">
    <property type="entry name" value="Hppk_sf"/>
</dbReference>
<comment type="function">
    <text evidence="10">Catalyzes the transfer of pyrophosphate from adenosine triphosphate (ATP) to 6-hydroxymethyl-7,8-dihydropterin, an enzymatic step in folate biosynthesis pathway.</text>
</comment>
<dbReference type="PANTHER" id="PTHR43071:SF1">
    <property type="entry name" value="2-AMINO-4-HYDROXY-6-HYDROXYMETHYLDIHYDROPTERIDINE PYROPHOSPHOKINASE"/>
    <property type="match status" value="1"/>
</dbReference>
<evidence type="ECO:0000313" key="15">
    <source>
        <dbReference type="Proteomes" id="UP001319827"/>
    </source>
</evidence>
<dbReference type="RefSeq" id="WP_221250826.1">
    <property type="nucleotide sequence ID" value="NZ_AP024355.1"/>
</dbReference>
<feature type="domain" description="7,8-dihydro-6-hydroxymethylpterin-pyrophosphokinase" evidence="13">
    <location>
        <begin position="89"/>
        <end position="100"/>
    </location>
</feature>
<evidence type="ECO:0000256" key="12">
    <source>
        <dbReference type="ARBA" id="ARBA00033413"/>
    </source>
</evidence>
<dbReference type="Pfam" id="PF01288">
    <property type="entry name" value="HPPK"/>
    <property type="match status" value="1"/>
</dbReference>
<evidence type="ECO:0000256" key="2">
    <source>
        <dbReference type="ARBA" id="ARBA00005810"/>
    </source>
</evidence>
<evidence type="ECO:0000256" key="1">
    <source>
        <dbReference type="ARBA" id="ARBA00005051"/>
    </source>
</evidence>
<evidence type="ECO:0000256" key="10">
    <source>
        <dbReference type="ARBA" id="ARBA00029409"/>
    </source>
</evidence>
<keyword evidence="15" id="KW-1185">Reference proteome</keyword>
<comment type="similarity">
    <text evidence="2">Belongs to the HPPK family.</text>
</comment>